<evidence type="ECO:0000256" key="2">
    <source>
        <dbReference type="ARBA" id="ARBA00023125"/>
    </source>
</evidence>
<dbReference type="PANTHER" id="PTHR33221:SF15">
    <property type="entry name" value="HTH-TYPE TRANSCRIPTIONAL REGULATOR YWGB-RELATED"/>
    <property type="match status" value="1"/>
</dbReference>
<evidence type="ECO:0000313" key="6">
    <source>
        <dbReference type="Proteomes" id="UP000323258"/>
    </source>
</evidence>
<reference evidence="5 6" key="1">
    <citation type="submission" date="2019-08" db="EMBL/GenBank/DDBJ databases">
        <authorList>
            <person name="Seo Y.L."/>
        </authorList>
    </citation>
    <scope>NUCLEOTIDE SEQUENCE [LARGE SCALE GENOMIC DNA]</scope>
    <source>
        <strain evidence="5 6">MaA-C15</strain>
    </source>
</reference>
<keyword evidence="1" id="KW-0805">Transcription regulation</keyword>
<feature type="domain" description="HTH gntR-type" evidence="4">
    <location>
        <begin position="1"/>
        <end position="70"/>
    </location>
</feature>
<sequence>MKLGEGVEAAIHCTMVLATLGPGETLPAAAMAEAYGISPSYLLKHLKTLVAEGLLESVPGPNGGYRLARASDRITLLDVVLAVEGRAPAFRCMEIRQGGPVKLPKAVYAKPCGVNAAMLKAERAYRAALAETSIADIVADFNAEADPRAVEAVCAFAERYRRPQG</sequence>
<dbReference type="SUPFAM" id="SSF46785">
    <property type="entry name" value="Winged helix' DNA-binding domain"/>
    <property type="match status" value="1"/>
</dbReference>
<comment type="caution">
    <text evidence="5">The sequence shown here is derived from an EMBL/GenBank/DDBJ whole genome shotgun (WGS) entry which is preliminary data.</text>
</comment>
<keyword evidence="3" id="KW-0804">Transcription</keyword>
<accession>A0A5D4GWG4</accession>
<dbReference type="OrthoDB" id="9808360at2"/>
<dbReference type="PROSITE" id="PS51197">
    <property type="entry name" value="HTH_RRF2_2"/>
    <property type="match status" value="1"/>
</dbReference>
<dbReference type="GO" id="GO:0003677">
    <property type="term" value="F:DNA binding"/>
    <property type="evidence" value="ECO:0007669"/>
    <property type="project" value="UniProtKB-KW"/>
</dbReference>
<evidence type="ECO:0000313" key="5">
    <source>
        <dbReference type="EMBL" id="TYR32303.1"/>
    </source>
</evidence>
<keyword evidence="6" id="KW-1185">Reference proteome</keyword>
<name>A0A5D4GWG4_9HYPH</name>
<evidence type="ECO:0000259" key="4">
    <source>
        <dbReference type="PROSITE" id="PS50949"/>
    </source>
</evidence>
<dbReference type="Gene3D" id="1.10.10.10">
    <property type="entry name" value="Winged helix-like DNA-binding domain superfamily/Winged helix DNA-binding domain"/>
    <property type="match status" value="1"/>
</dbReference>
<reference evidence="5 6" key="2">
    <citation type="submission" date="2019-09" db="EMBL/GenBank/DDBJ databases">
        <title>Mesorhizobium sp. MaA-C15 isolated from Microcystis aeruginosa.</title>
        <authorList>
            <person name="Jeong S.E."/>
            <person name="Jin H.M."/>
            <person name="Jeon C.O."/>
        </authorList>
    </citation>
    <scope>NUCLEOTIDE SEQUENCE [LARGE SCALE GENOMIC DNA]</scope>
    <source>
        <strain evidence="5 6">MaA-C15</strain>
    </source>
</reference>
<dbReference type="NCBIfam" id="TIGR00738">
    <property type="entry name" value="rrf2_super"/>
    <property type="match status" value="1"/>
</dbReference>
<dbReference type="CDD" id="cd00090">
    <property type="entry name" value="HTH_ARSR"/>
    <property type="match status" value="1"/>
</dbReference>
<dbReference type="PANTHER" id="PTHR33221">
    <property type="entry name" value="WINGED HELIX-TURN-HELIX TRANSCRIPTIONAL REGULATOR, RRF2 FAMILY"/>
    <property type="match status" value="1"/>
</dbReference>
<dbReference type="InterPro" id="IPR000944">
    <property type="entry name" value="Tscrpt_reg_Rrf2"/>
</dbReference>
<dbReference type="EMBL" id="VSZS01000062">
    <property type="protein sequence ID" value="TYR32303.1"/>
    <property type="molecule type" value="Genomic_DNA"/>
</dbReference>
<protein>
    <submittedName>
        <fullName evidence="5">Rrf2 family transcriptional regulator</fullName>
    </submittedName>
</protein>
<dbReference type="PROSITE" id="PS01332">
    <property type="entry name" value="HTH_RRF2_1"/>
    <property type="match status" value="1"/>
</dbReference>
<dbReference type="RefSeq" id="WP_148914749.1">
    <property type="nucleotide sequence ID" value="NZ_VSZS01000062.1"/>
</dbReference>
<evidence type="ECO:0000256" key="3">
    <source>
        <dbReference type="ARBA" id="ARBA00023163"/>
    </source>
</evidence>
<evidence type="ECO:0000256" key="1">
    <source>
        <dbReference type="ARBA" id="ARBA00023015"/>
    </source>
</evidence>
<dbReference type="InterPro" id="IPR030489">
    <property type="entry name" value="TR_Rrf2-type_CS"/>
</dbReference>
<dbReference type="GO" id="GO:0003700">
    <property type="term" value="F:DNA-binding transcription factor activity"/>
    <property type="evidence" value="ECO:0007669"/>
    <property type="project" value="InterPro"/>
</dbReference>
<dbReference type="InterPro" id="IPR036388">
    <property type="entry name" value="WH-like_DNA-bd_sf"/>
</dbReference>
<proteinExistence type="predicted"/>
<gene>
    <name evidence="5" type="ORF">FY036_10835</name>
</gene>
<dbReference type="Proteomes" id="UP000323258">
    <property type="component" value="Unassembled WGS sequence"/>
</dbReference>
<dbReference type="InterPro" id="IPR000524">
    <property type="entry name" value="Tscrpt_reg_HTH_GntR"/>
</dbReference>
<keyword evidence="2" id="KW-0238">DNA-binding</keyword>
<dbReference type="PROSITE" id="PS50949">
    <property type="entry name" value="HTH_GNTR"/>
    <property type="match status" value="1"/>
</dbReference>
<dbReference type="AlphaFoldDB" id="A0A5D4GWG4"/>
<organism evidence="5 6">
    <name type="scientific">Neoaquamicrobium microcysteis</name>
    <dbReference type="NCBI Taxonomy" id="2682781"/>
    <lineage>
        <taxon>Bacteria</taxon>
        <taxon>Pseudomonadati</taxon>
        <taxon>Pseudomonadota</taxon>
        <taxon>Alphaproteobacteria</taxon>
        <taxon>Hyphomicrobiales</taxon>
        <taxon>Phyllobacteriaceae</taxon>
        <taxon>Neoaquamicrobium</taxon>
    </lineage>
</organism>
<dbReference type="InterPro" id="IPR011991">
    <property type="entry name" value="ArsR-like_HTH"/>
</dbReference>
<dbReference type="Pfam" id="PF02082">
    <property type="entry name" value="Rrf2"/>
    <property type="match status" value="1"/>
</dbReference>
<dbReference type="InterPro" id="IPR036390">
    <property type="entry name" value="WH_DNA-bd_sf"/>
</dbReference>
<dbReference type="GO" id="GO:0005829">
    <property type="term" value="C:cytosol"/>
    <property type="evidence" value="ECO:0007669"/>
    <property type="project" value="TreeGrafter"/>
</dbReference>